<reference evidence="1 2" key="1">
    <citation type="submission" date="2017-01" db="EMBL/GenBank/DDBJ databases">
        <authorList>
            <person name="Mah S.A."/>
            <person name="Swanson W.J."/>
            <person name="Moy G.W."/>
            <person name="Vacquier V.D."/>
        </authorList>
    </citation>
    <scope>NUCLEOTIDE SEQUENCE [LARGE SCALE GENOMIC DNA]</scope>
    <source>
        <strain evidence="1 2">RU36E</strain>
    </source>
</reference>
<dbReference type="EMBL" id="FTMP01000001">
    <property type="protein sequence ID" value="SIP89656.1"/>
    <property type="molecule type" value="Genomic_DNA"/>
</dbReference>
<name>A0A1N6NC84_AQUAC</name>
<accession>A0A1N6NC84</accession>
<evidence type="ECO:0000313" key="2">
    <source>
        <dbReference type="Proteomes" id="UP000185841"/>
    </source>
</evidence>
<sequence>MSDIEVDGDRNRVAGRDYIEVHVSPDQDPLSPEQRRRLNRLVTEISTDYGVDPRLLWKDVVHTQTGVSKIDDIPREKFSLAEQALLDHAAQLHAQAHAKRLTAEVLEIANQRGLYQELTRFCSREFGSTILNKLSPDQLKSALRFVEERSQPQGPNQQAATAPVVTSWWAQMVELWQQKPSQAAVLVVVSAIVGRLFLG</sequence>
<evidence type="ECO:0000313" key="1">
    <source>
        <dbReference type="EMBL" id="SIP89656.1"/>
    </source>
</evidence>
<proteinExistence type="predicted"/>
<organism evidence="1 2">
    <name type="scientific">Aquipseudomonas alcaligenes</name>
    <name type="common">Pseudomonas alcaligenes</name>
    <dbReference type="NCBI Taxonomy" id="43263"/>
    <lineage>
        <taxon>Bacteria</taxon>
        <taxon>Pseudomonadati</taxon>
        <taxon>Pseudomonadota</taxon>
        <taxon>Gammaproteobacteria</taxon>
        <taxon>Pseudomonadales</taxon>
        <taxon>Pseudomonadaceae</taxon>
        <taxon>Aquipseudomonas</taxon>
    </lineage>
</organism>
<gene>
    <name evidence="1" type="ORF">SAMN05878282_101208</name>
</gene>
<dbReference type="RefSeq" id="WP_076423536.1">
    <property type="nucleotide sequence ID" value="NZ_FTMP01000001.1"/>
</dbReference>
<dbReference type="AlphaFoldDB" id="A0A1N6NC84"/>
<dbReference type="Proteomes" id="UP000185841">
    <property type="component" value="Unassembled WGS sequence"/>
</dbReference>
<protein>
    <submittedName>
        <fullName evidence="1">Uncharacterized protein</fullName>
    </submittedName>
</protein>